<dbReference type="InterPro" id="IPR000031">
    <property type="entry name" value="PurE_dom"/>
</dbReference>
<dbReference type="InterPro" id="IPR033747">
    <property type="entry name" value="PurE_ClassI"/>
</dbReference>
<organism evidence="6 7">
    <name type="scientific">Dietzia kunjamensis subsp. schimae</name>
    <dbReference type="NCBI Taxonomy" id="498198"/>
    <lineage>
        <taxon>Bacteria</taxon>
        <taxon>Bacillati</taxon>
        <taxon>Actinomycetota</taxon>
        <taxon>Actinomycetes</taxon>
        <taxon>Mycobacteriales</taxon>
        <taxon>Dietziaceae</taxon>
        <taxon>Dietzia</taxon>
    </lineage>
</organism>
<evidence type="ECO:0000256" key="4">
    <source>
        <dbReference type="PIRNR" id="PIRNR001338"/>
    </source>
</evidence>
<keyword evidence="2 3" id="KW-0413">Isomerase</keyword>
<comment type="catalytic activity">
    <reaction evidence="3 4">
        <text>5-carboxyamino-1-(5-phospho-D-ribosyl)imidazole + H(+) = 5-amino-1-(5-phospho-D-ribosyl)imidazole-4-carboxylate</text>
        <dbReference type="Rhea" id="RHEA:13193"/>
        <dbReference type="ChEBI" id="CHEBI:15378"/>
        <dbReference type="ChEBI" id="CHEBI:58730"/>
        <dbReference type="ChEBI" id="CHEBI:77657"/>
        <dbReference type="EC" id="5.4.99.18"/>
    </reaction>
</comment>
<evidence type="ECO:0000313" key="7">
    <source>
        <dbReference type="Proteomes" id="UP000315460"/>
    </source>
</evidence>
<gene>
    <name evidence="3" type="primary">purE</name>
    <name evidence="6" type="ORF">SAMN06265174_10586</name>
</gene>
<feature type="binding site" evidence="3">
    <location>
        <position position="46"/>
    </location>
    <ligand>
        <name>substrate</name>
    </ligand>
</feature>
<dbReference type="Pfam" id="PF00731">
    <property type="entry name" value="AIRC"/>
    <property type="match status" value="1"/>
</dbReference>
<feature type="domain" description="PurE" evidence="5">
    <location>
        <begin position="8"/>
        <end position="157"/>
    </location>
</feature>
<evidence type="ECO:0000256" key="1">
    <source>
        <dbReference type="ARBA" id="ARBA00022755"/>
    </source>
</evidence>
<comment type="pathway">
    <text evidence="3 4">Purine metabolism; IMP biosynthesis via de novo pathway; 5-amino-1-(5-phospho-D-ribosyl)imidazole-4-carboxylate from 5-amino-1-(5-phospho-D-ribosyl)imidazole (N5-CAIR route): step 2/2.</text>
</comment>
<sequence length="170" mass="17621">MTERHGGPQVGLIMGSDSDWPTMEAAAEALAEFGITFEVGVVSAHRTPQKMLDYAHSAAGRGVRVVIAGAGGAAHLPGMVASATPLPVIGVPVPLKHLDGMDSLLSIVQMPAGVPVATVSIGGARNAGLLAVRILAASDPALRERMEAFQAELEAMVERKDEALRRQLLG</sequence>
<comment type="similarity">
    <text evidence="3">Belongs to the AIR carboxylase family. Class I subfamily.</text>
</comment>
<evidence type="ECO:0000259" key="5">
    <source>
        <dbReference type="SMART" id="SM01001"/>
    </source>
</evidence>
<keyword evidence="7" id="KW-1185">Reference proteome</keyword>
<dbReference type="SUPFAM" id="SSF52255">
    <property type="entry name" value="N5-CAIR mutase (phosphoribosylaminoimidazole carboxylase, PurE)"/>
    <property type="match status" value="1"/>
</dbReference>
<comment type="caution">
    <text evidence="6">The sequence shown here is derived from an EMBL/GenBank/DDBJ whole genome shotgun (WGS) entry which is preliminary data.</text>
</comment>
<reference evidence="6 7" key="1">
    <citation type="submission" date="2017-05" db="EMBL/GenBank/DDBJ databases">
        <authorList>
            <person name="Varghese N."/>
            <person name="Submissions S."/>
        </authorList>
    </citation>
    <scope>NUCLEOTIDE SEQUENCE [LARGE SCALE GENOMIC DNA]</scope>
    <source>
        <strain evidence="6 7">DSM 45139</strain>
    </source>
</reference>
<dbReference type="RefSeq" id="WP_154830301.1">
    <property type="nucleotide sequence ID" value="NZ_BAAAQH010000008.1"/>
</dbReference>
<dbReference type="SMART" id="SM01001">
    <property type="entry name" value="AIRC"/>
    <property type="match status" value="1"/>
</dbReference>
<feature type="binding site" evidence="3">
    <location>
        <position position="16"/>
    </location>
    <ligand>
        <name>substrate</name>
    </ligand>
</feature>
<evidence type="ECO:0000256" key="2">
    <source>
        <dbReference type="ARBA" id="ARBA00023235"/>
    </source>
</evidence>
<dbReference type="PIRSF" id="PIRSF001338">
    <property type="entry name" value="AIR_carboxylase"/>
    <property type="match status" value="1"/>
</dbReference>
<dbReference type="EMBL" id="FXTG01000005">
    <property type="protein sequence ID" value="SMO75505.1"/>
    <property type="molecule type" value="Genomic_DNA"/>
</dbReference>
<dbReference type="EC" id="5.4.99.18" evidence="3 4"/>
<dbReference type="InterPro" id="IPR024694">
    <property type="entry name" value="PurE_prokaryotes"/>
</dbReference>
<comment type="function">
    <text evidence="3 4">Catalyzes the conversion of N5-carboxyaminoimidazole ribonucleotide (N5-CAIR) to 4-carboxy-5-aminoimidazole ribonucleotide (CAIR).</text>
</comment>
<name>A0ABY1N358_9ACTN</name>
<dbReference type="PANTHER" id="PTHR23046:SF2">
    <property type="entry name" value="PHOSPHORIBOSYLAMINOIMIDAZOLE CARBOXYLASE"/>
    <property type="match status" value="1"/>
</dbReference>
<dbReference type="HAMAP" id="MF_01929">
    <property type="entry name" value="PurE_classI"/>
    <property type="match status" value="1"/>
</dbReference>
<dbReference type="NCBIfam" id="TIGR01162">
    <property type="entry name" value="purE"/>
    <property type="match status" value="1"/>
</dbReference>
<dbReference type="GeneID" id="97370880"/>
<dbReference type="PANTHER" id="PTHR23046">
    <property type="entry name" value="PHOSPHORIBOSYLAMINOIMIDAZOLE CARBOXYLASE CATALYTIC SUBUNIT"/>
    <property type="match status" value="1"/>
</dbReference>
<dbReference type="Gene3D" id="3.40.50.1970">
    <property type="match status" value="1"/>
</dbReference>
<evidence type="ECO:0000256" key="3">
    <source>
        <dbReference type="HAMAP-Rule" id="MF_01929"/>
    </source>
</evidence>
<proteinExistence type="inferred from homology"/>
<accession>A0ABY1N358</accession>
<evidence type="ECO:0000313" key="6">
    <source>
        <dbReference type="EMBL" id="SMO75505.1"/>
    </source>
</evidence>
<dbReference type="Proteomes" id="UP000315460">
    <property type="component" value="Unassembled WGS sequence"/>
</dbReference>
<keyword evidence="1 3" id="KW-0658">Purine biosynthesis</keyword>
<feature type="binding site" evidence="3">
    <location>
        <position position="19"/>
    </location>
    <ligand>
        <name>substrate</name>
    </ligand>
</feature>
<protein>
    <recommendedName>
        <fullName evidence="3 4">N5-carboxyaminoimidazole ribonucleotide mutase</fullName>
        <shortName evidence="3 4">N5-CAIR mutase</shortName>
        <ecNumber evidence="3 4">5.4.99.18</ecNumber>
    </recommendedName>
    <alternativeName>
        <fullName evidence="3">5-(carboxyamino)imidazole ribonucleotide mutase</fullName>
    </alternativeName>
</protein>